<dbReference type="RefSeq" id="XP_025829609.1">
    <property type="nucleotide sequence ID" value="XM_025973824.1"/>
</dbReference>
<dbReference type="GO" id="GO:0005737">
    <property type="term" value="C:cytoplasm"/>
    <property type="evidence" value="ECO:0007669"/>
    <property type="project" value="TreeGrafter"/>
</dbReference>
<dbReference type="AlphaFoldDB" id="A0A7F5R379"/>
<dbReference type="KEGG" id="apln:112904250"/>
<dbReference type="GO" id="GO:0051256">
    <property type="term" value="P:mitotic spindle midzone assembly"/>
    <property type="evidence" value="ECO:0007669"/>
    <property type="project" value="TreeGrafter"/>
</dbReference>
<evidence type="ECO:0000256" key="2">
    <source>
        <dbReference type="SAM" id="MobiDB-lite"/>
    </source>
</evidence>
<proteinExistence type="predicted"/>
<feature type="coiled-coil region" evidence="1">
    <location>
        <begin position="77"/>
        <end position="104"/>
    </location>
</feature>
<keyword evidence="1" id="KW-0175">Coiled coil</keyword>
<dbReference type="Pfam" id="PF03999">
    <property type="entry name" value="MAP65_ASE1"/>
    <property type="match status" value="1"/>
</dbReference>
<feature type="compositionally biased region" description="Basic and acidic residues" evidence="2">
    <location>
        <begin position="125"/>
        <end position="138"/>
    </location>
</feature>
<dbReference type="InterPro" id="IPR007145">
    <property type="entry name" value="MAP65_Ase1_PRC1"/>
</dbReference>
<dbReference type="PANTHER" id="PTHR19321:SF41">
    <property type="entry name" value="FASCETTO-RELATED"/>
    <property type="match status" value="1"/>
</dbReference>
<keyword evidence="3" id="KW-1185">Reference proteome</keyword>
<sequence length="289" mass="33336">MVGEEERKQFSFFEDDLYTEDLLSLHDMELNKWKKFYNQNCAIFKLLNKRNEVWQKLQELEKAAAAPDRYKNRGGKLLKEEKERNVLTKQIPKLEEQIRELAYNYALEHNGRPFTIHGEPLETVLDRSTENRENDRKLKLSARKQQRDKTVTPGRSLMPLTPRNRSNALGGSTCKRKIITPSMSATKRSKYLQVPSGLRTAPPNITCGKVAGGRSRYSLEKKKREKTRRSKSLTKPTIEAVPKSLNVTYDKFKEEMSTKETCRSTDIFTANISPLAVPLPPTPRARPRV</sequence>
<reference evidence="4" key="1">
    <citation type="submission" date="2025-08" db="UniProtKB">
        <authorList>
            <consortium name="RefSeq"/>
        </authorList>
    </citation>
    <scope>IDENTIFICATION</scope>
    <source>
        <tissue evidence="4">Entire body</tissue>
    </source>
</reference>
<gene>
    <name evidence="4" type="primary">LOC112904250</name>
</gene>
<evidence type="ECO:0000313" key="4">
    <source>
        <dbReference type="RefSeq" id="XP_025829609.1"/>
    </source>
</evidence>
<evidence type="ECO:0000313" key="3">
    <source>
        <dbReference type="Proteomes" id="UP000192223"/>
    </source>
</evidence>
<dbReference type="Gene3D" id="1.20.58.1520">
    <property type="match status" value="1"/>
</dbReference>
<organism evidence="3 4">
    <name type="scientific">Agrilus planipennis</name>
    <name type="common">Emerald ash borer</name>
    <name type="synonym">Agrilus marcopoli</name>
    <dbReference type="NCBI Taxonomy" id="224129"/>
    <lineage>
        <taxon>Eukaryota</taxon>
        <taxon>Metazoa</taxon>
        <taxon>Ecdysozoa</taxon>
        <taxon>Arthropoda</taxon>
        <taxon>Hexapoda</taxon>
        <taxon>Insecta</taxon>
        <taxon>Pterygota</taxon>
        <taxon>Neoptera</taxon>
        <taxon>Endopterygota</taxon>
        <taxon>Coleoptera</taxon>
        <taxon>Polyphaga</taxon>
        <taxon>Elateriformia</taxon>
        <taxon>Buprestoidea</taxon>
        <taxon>Buprestidae</taxon>
        <taxon>Agrilinae</taxon>
        <taxon>Agrilus</taxon>
    </lineage>
</organism>
<dbReference type="Proteomes" id="UP000192223">
    <property type="component" value="Unplaced"/>
</dbReference>
<name>A0A7F5R379_AGRPL</name>
<dbReference type="InParanoid" id="A0A7F5R379"/>
<dbReference type="GO" id="GO:0008017">
    <property type="term" value="F:microtubule binding"/>
    <property type="evidence" value="ECO:0007669"/>
    <property type="project" value="InterPro"/>
</dbReference>
<dbReference type="GO" id="GO:1990023">
    <property type="term" value="C:mitotic spindle midzone"/>
    <property type="evidence" value="ECO:0007669"/>
    <property type="project" value="TreeGrafter"/>
</dbReference>
<feature type="region of interest" description="Disordered" evidence="2">
    <location>
        <begin position="125"/>
        <end position="171"/>
    </location>
</feature>
<dbReference type="OrthoDB" id="642895at2759"/>
<accession>A0A7F5R379</accession>
<dbReference type="PANTHER" id="PTHR19321">
    <property type="entry name" value="PROTEIN REGULATOR OF CYTOKINESIS 1 PRC1-RELATED"/>
    <property type="match status" value="1"/>
</dbReference>
<dbReference type="GeneID" id="112904250"/>
<protein>
    <submittedName>
        <fullName evidence="4">Protein regulator of cytokinesis 1-like isoform X1</fullName>
    </submittedName>
</protein>
<evidence type="ECO:0000256" key="1">
    <source>
        <dbReference type="SAM" id="Coils"/>
    </source>
</evidence>